<organism evidence="5 6">
    <name type="scientific">Litoribaculum gwangyangense</name>
    <dbReference type="NCBI Taxonomy" id="1130722"/>
    <lineage>
        <taxon>Bacteria</taxon>
        <taxon>Pseudomonadati</taxon>
        <taxon>Bacteroidota</taxon>
        <taxon>Flavobacteriia</taxon>
        <taxon>Flavobacteriales</taxon>
        <taxon>Flavobacteriaceae</taxon>
        <taxon>Litoribaculum</taxon>
    </lineage>
</organism>
<evidence type="ECO:0000313" key="6">
    <source>
        <dbReference type="Proteomes" id="UP001501433"/>
    </source>
</evidence>
<dbReference type="NCBIfam" id="TIGR03302">
    <property type="entry name" value="OM_YfiO"/>
    <property type="match status" value="1"/>
</dbReference>
<dbReference type="Pfam" id="PF13525">
    <property type="entry name" value="YfiO"/>
    <property type="match status" value="1"/>
</dbReference>
<dbReference type="Proteomes" id="UP001501433">
    <property type="component" value="Unassembled WGS sequence"/>
</dbReference>
<dbReference type="RefSeq" id="WP_345278144.1">
    <property type="nucleotide sequence ID" value="NZ_BAABJW010000005.1"/>
</dbReference>
<keyword evidence="6" id="KW-1185">Reference proteome</keyword>
<dbReference type="InterPro" id="IPR011990">
    <property type="entry name" value="TPR-like_helical_dom_sf"/>
</dbReference>
<evidence type="ECO:0000259" key="4">
    <source>
        <dbReference type="Pfam" id="PF13525"/>
    </source>
</evidence>
<protein>
    <submittedName>
        <fullName evidence="5">Outer membrane protein assembly factor BamD</fullName>
    </submittedName>
</protein>
<dbReference type="SUPFAM" id="SSF48452">
    <property type="entry name" value="TPR-like"/>
    <property type="match status" value="1"/>
</dbReference>
<feature type="domain" description="Outer membrane lipoprotein BamD-like" evidence="4">
    <location>
        <begin position="33"/>
        <end position="172"/>
    </location>
</feature>
<evidence type="ECO:0000256" key="1">
    <source>
        <dbReference type="ARBA" id="ARBA00022729"/>
    </source>
</evidence>
<keyword evidence="2" id="KW-0472">Membrane</keyword>
<evidence type="ECO:0000313" key="5">
    <source>
        <dbReference type="EMBL" id="GAA4818499.1"/>
    </source>
</evidence>
<reference evidence="6" key="1">
    <citation type="journal article" date="2019" name="Int. J. Syst. Evol. Microbiol.">
        <title>The Global Catalogue of Microorganisms (GCM) 10K type strain sequencing project: providing services to taxonomists for standard genome sequencing and annotation.</title>
        <authorList>
            <consortium name="The Broad Institute Genomics Platform"/>
            <consortium name="The Broad Institute Genome Sequencing Center for Infectious Disease"/>
            <person name="Wu L."/>
            <person name="Ma J."/>
        </authorList>
    </citation>
    <scope>NUCLEOTIDE SEQUENCE [LARGE SCALE GENOMIC DNA]</scope>
    <source>
        <strain evidence="6">JCM 18325</strain>
    </source>
</reference>
<dbReference type="PROSITE" id="PS51257">
    <property type="entry name" value="PROKAR_LIPOPROTEIN"/>
    <property type="match status" value="1"/>
</dbReference>
<sequence length="281" mass="32815">MNKFFYILLTITLLSSCSEYQKALKSEDIATKFKMGEDLYNEGKFAKANRLFAQIVPDYRGKPQAEKLMYLYSNSFYKMEDFYTSGYQFERFASGYPNSEKLEEASFLGAKSYYMLSPIYTKDQTETKEAIEKLQEFINLFPDSQYVAEANTLIKELDYKLEKKAFEIAKQYKVIAPGYTKDFNAAIKSFDNFLFDFPGSILREDAMFHRLDAIYQQAINSVEYKNTVQDGLVALKKQRLEMAKEYSEAFKKTFTNSKFLDEVNEMAIVVEEELKNYRTQS</sequence>
<evidence type="ECO:0000256" key="3">
    <source>
        <dbReference type="ARBA" id="ARBA00023237"/>
    </source>
</evidence>
<keyword evidence="1" id="KW-0732">Signal</keyword>
<proteinExistence type="predicted"/>
<dbReference type="Gene3D" id="1.25.40.10">
    <property type="entry name" value="Tetratricopeptide repeat domain"/>
    <property type="match status" value="1"/>
</dbReference>
<evidence type="ECO:0000256" key="2">
    <source>
        <dbReference type="ARBA" id="ARBA00023136"/>
    </source>
</evidence>
<dbReference type="EMBL" id="BAABJW010000005">
    <property type="protein sequence ID" value="GAA4818499.1"/>
    <property type="molecule type" value="Genomic_DNA"/>
</dbReference>
<gene>
    <name evidence="5" type="primary">bamD</name>
    <name evidence="5" type="ORF">GCM10023330_29270</name>
</gene>
<dbReference type="InterPro" id="IPR017689">
    <property type="entry name" value="BamD"/>
</dbReference>
<dbReference type="InterPro" id="IPR039565">
    <property type="entry name" value="BamD-like"/>
</dbReference>
<accession>A0ABP9CXI0</accession>
<name>A0ABP9CXI0_9FLAO</name>
<comment type="caution">
    <text evidence="5">The sequence shown here is derived from an EMBL/GenBank/DDBJ whole genome shotgun (WGS) entry which is preliminary data.</text>
</comment>
<keyword evidence="3" id="KW-0998">Cell outer membrane</keyword>